<reference evidence="1 2" key="1">
    <citation type="submission" date="2019-11" db="EMBL/GenBank/DDBJ databases">
        <title>Type strains purchased from KCTC, JCM and DSMZ.</title>
        <authorList>
            <person name="Lu H."/>
        </authorList>
    </citation>
    <scope>NUCLEOTIDE SEQUENCE [LARGE SCALE GENOMIC DNA]</scope>
    <source>
        <strain evidence="1 2">KCTC 42409</strain>
    </source>
</reference>
<evidence type="ECO:0000313" key="2">
    <source>
        <dbReference type="Proteomes" id="UP000484015"/>
    </source>
</evidence>
<proteinExistence type="predicted"/>
<accession>A0A6L6Q662</accession>
<evidence type="ECO:0000313" key="1">
    <source>
        <dbReference type="EMBL" id="MTW04612.1"/>
    </source>
</evidence>
<dbReference type="AlphaFoldDB" id="A0A6L6Q662"/>
<gene>
    <name evidence="1" type="ORF">GM668_21300</name>
</gene>
<dbReference type="Proteomes" id="UP000484015">
    <property type="component" value="Unassembled WGS sequence"/>
</dbReference>
<name>A0A6L6Q662_9BURK</name>
<organism evidence="1 2">
    <name type="scientific">Pseudoduganella ginsengisoli</name>
    <dbReference type="NCBI Taxonomy" id="1462440"/>
    <lineage>
        <taxon>Bacteria</taxon>
        <taxon>Pseudomonadati</taxon>
        <taxon>Pseudomonadota</taxon>
        <taxon>Betaproteobacteria</taxon>
        <taxon>Burkholderiales</taxon>
        <taxon>Oxalobacteraceae</taxon>
        <taxon>Telluria group</taxon>
        <taxon>Pseudoduganella</taxon>
    </lineage>
</organism>
<sequence length="78" mass="8099">MLAGTRTLRTAGGESVPVPVGDFAWRVLHEVAGADVPTPASLMIGEAYRPGLKDARSVSLPGSKGVTGYSCCRKPSEL</sequence>
<protein>
    <submittedName>
        <fullName evidence="1">Uncharacterized protein</fullName>
    </submittedName>
</protein>
<keyword evidence="2" id="KW-1185">Reference proteome</keyword>
<dbReference type="EMBL" id="WNLA01000016">
    <property type="protein sequence ID" value="MTW04612.1"/>
    <property type="molecule type" value="Genomic_DNA"/>
</dbReference>
<comment type="caution">
    <text evidence="1">The sequence shown here is derived from an EMBL/GenBank/DDBJ whole genome shotgun (WGS) entry which is preliminary data.</text>
</comment>
<dbReference type="RefSeq" id="WP_155440967.1">
    <property type="nucleotide sequence ID" value="NZ_WNLA01000016.1"/>
</dbReference>